<dbReference type="GO" id="GO:0030155">
    <property type="term" value="P:regulation of cell adhesion"/>
    <property type="evidence" value="ECO:0007669"/>
    <property type="project" value="TreeGrafter"/>
</dbReference>
<dbReference type="Pfam" id="PF18408">
    <property type="entry name" value="zf_Hakai"/>
    <property type="match status" value="1"/>
</dbReference>
<dbReference type="PANTHER" id="PTHR13480">
    <property type="entry name" value="E3 UBIQUITIN-PROTEIN LIGASE HAKAI-RELATED"/>
    <property type="match status" value="1"/>
</dbReference>
<dbReference type="Gene3D" id="6.10.140.2210">
    <property type="match status" value="1"/>
</dbReference>
<accession>A0A0L8H694</accession>
<proteinExistence type="inferred from homology"/>
<evidence type="ECO:0000259" key="7">
    <source>
        <dbReference type="Pfam" id="PF18408"/>
    </source>
</evidence>
<name>A0A0L8H694_OCTBM</name>
<feature type="compositionally biased region" description="Low complexity" evidence="6">
    <location>
        <begin position="145"/>
        <end position="158"/>
    </location>
</feature>
<dbReference type="GO" id="GO:0016567">
    <property type="term" value="P:protein ubiquitination"/>
    <property type="evidence" value="ECO:0007669"/>
    <property type="project" value="InterPro"/>
</dbReference>
<feature type="non-terminal residue" evidence="8">
    <location>
        <position position="293"/>
    </location>
</feature>
<dbReference type="Gene3D" id="3.30.40.10">
    <property type="entry name" value="Zinc/RING finger domain, C3HC4 (zinc finger)"/>
    <property type="match status" value="1"/>
</dbReference>
<gene>
    <name evidence="8" type="ORF">OCBIM_22021323mg</name>
</gene>
<evidence type="ECO:0000256" key="5">
    <source>
        <dbReference type="ARBA" id="ARBA00041081"/>
    </source>
</evidence>
<comment type="similarity">
    <text evidence="4">Belongs to the Hakai family.</text>
</comment>
<dbReference type="GO" id="GO:0008270">
    <property type="term" value="F:zinc ion binding"/>
    <property type="evidence" value="ECO:0007669"/>
    <property type="project" value="UniProtKB-KW"/>
</dbReference>
<dbReference type="SUPFAM" id="SSF57850">
    <property type="entry name" value="RING/U-box"/>
    <property type="match status" value="1"/>
</dbReference>
<dbReference type="AlphaFoldDB" id="A0A0L8H694"/>
<dbReference type="PANTHER" id="PTHR13480:SF0">
    <property type="entry name" value="E3 UBIQUITIN-PROTEIN LIGASE HAKAI"/>
    <property type="match status" value="1"/>
</dbReference>
<evidence type="ECO:0000256" key="3">
    <source>
        <dbReference type="ARBA" id="ARBA00022833"/>
    </source>
</evidence>
<feature type="compositionally biased region" description="Polar residues" evidence="6">
    <location>
        <begin position="221"/>
        <end position="231"/>
    </location>
</feature>
<keyword evidence="2" id="KW-0863">Zinc-finger</keyword>
<protein>
    <recommendedName>
        <fullName evidence="5">E3 ubiquitin-protein ligase Hakai</fullName>
    </recommendedName>
</protein>
<dbReference type="InterPro" id="IPR040383">
    <property type="entry name" value="HAKAI/CBLL2"/>
</dbReference>
<organism evidence="8">
    <name type="scientific">Octopus bimaculoides</name>
    <name type="common">California two-spotted octopus</name>
    <dbReference type="NCBI Taxonomy" id="37653"/>
    <lineage>
        <taxon>Eukaryota</taxon>
        <taxon>Metazoa</taxon>
        <taxon>Spiralia</taxon>
        <taxon>Lophotrochozoa</taxon>
        <taxon>Mollusca</taxon>
        <taxon>Cephalopoda</taxon>
        <taxon>Coleoidea</taxon>
        <taxon>Octopodiformes</taxon>
        <taxon>Octopoda</taxon>
        <taxon>Incirrata</taxon>
        <taxon>Octopodidae</taxon>
        <taxon>Octopus</taxon>
    </lineage>
</organism>
<reference evidence="8" key="1">
    <citation type="submission" date="2015-07" db="EMBL/GenBank/DDBJ databases">
        <title>MeaNS - Measles Nucleotide Surveillance Program.</title>
        <authorList>
            <person name="Tran T."/>
            <person name="Druce J."/>
        </authorList>
    </citation>
    <scope>NUCLEOTIDE SEQUENCE</scope>
    <source>
        <strain evidence="8">UCB-OBI-ISO-001</strain>
        <tissue evidence="8">Gonad</tissue>
    </source>
</reference>
<feature type="non-terminal residue" evidence="8">
    <location>
        <position position="1"/>
    </location>
</feature>
<feature type="compositionally biased region" description="Polar residues" evidence="6">
    <location>
        <begin position="162"/>
        <end position="181"/>
    </location>
</feature>
<evidence type="ECO:0000256" key="1">
    <source>
        <dbReference type="ARBA" id="ARBA00022723"/>
    </source>
</evidence>
<sequence>IPCKHVFCFDCAKKTEKTCPRCGDPVQRIEQSALGSVFVCTFGGAKHGVSGCRRTYLSQRDLQAHINHRHLRQVSSSQAAAIGQPPPPPQQQQQQQQQQQSQGPGQSQQSSHLTSQHGRGSQPTAHSHMAQKQQQQQQQPPPPQQTRSGQQQQQQQAPSSGHLGQSTASGHQSMTSNYVPASAPSQSLVGIDLLTSISQQQQQQQQQHDQMVYHHRAGSTMDESQLVGQTSAPPPLLALPTQQQQHLHGPPPLPQQQQQQQHAGHHVVSGMPVVSTASVTLPLPTPASGKHGR</sequence>
<evidence type="ECO:0000313" key="8">
    <source>
        <dbReference type="EMBL" id="KOF84811.1"/>
    </source>
</evidence>
<feature type="region of interest" description="Disordered" evidence="6">
    <location>
        <begin position="72"/>
        <end position="181"/>
    </location>
</feature>
<keyword evidence="3" id="KW-0862">Zinc</keyword>
<dbReference type="InterPro" id="IPR013083">
    <property type="entry name" value="Znf_RING/FYVE/PHD"/>
</dbReference>
<dbReference type="EMBL" id="KQ419029">
    <property type="protein sequence ID" value="KOF84811.1"/>
    <property type="molecule type" value="Genomic_DNA"/>
</dbReference>
<keyword evidence="1" id="KW-0479">Metal-binding</keyword>
<feature type="compositionally biased region" description="Low complexity" evidence="6">
    <location>
        <begin position="238"/>
        <end position="248"/>
    </location>
</feature>
<dbReference type="GO" id="GO:0061630">
    <property type="term" value="F:ubiquitin protein ligase activity"/>
    <property type="evidence" value="ECO:0007669"/>
    <property type="project" value="InterPro"/>
</dbReference>
<dbReference type="PROSITE" id="PS00518">
    <property type="entry name" value="ZF_RING_1"/>
    <property type="match status" value="1"/>
</dbReference>
<evidence type="ECO:0000256" key="2">
    <source>
        <dbReference type="ARBA" id="ARBA00022771"/>
    </source>
</evidence>
<evidence type="ECO:0000256" key="6">
    <source>
        <dbReference type="SAM" id="MobiDB-lite"/>
    </source>
</evidence>
<feature type="region of interest" description="Disordered" evidence="6">
    <location>
        <begin position="219"/>
        <end position="273"/>
    </location>
</feature>
<feature type="domain" description="Hakai C2H2 zinc finger" evidence="7">
    <location>
        <begin position="35"/>
        <end position="72"/>
    </location>
</feature>
<dbReference type="STRING" id="37653.A0A0L8H694"/>
<dbReference type="InterPro" id="IPR017907">
    <property type="entry name" value="Znf_RING_CS"/>
</dbReference>
<feature type="compositionally biased region" description="Low complexity" evidence="6">
    <location>
        <begin position="91"/>
        <end position="117"/>
    </location>
</feature>
<evidence type="ECO:0000256" key="4">
    <source>
        <dbReference type="ARBA" id="ARBA00038499"/>
    </source>
</evidence>
<dbReference type="InterPro" id="IPR041042">
    <property type="entry name" value="Znf_Hakai"/>
</dbReference>